<keyword evidence="8 18" id="KW-0812">Transmembrane</keyword>
<dbReference type="EC" id="2.7.13.3" evidence="3"/>
<gene>
    <name evidence="23" type="ORF">M975_2917</name>
</gene>
<keyword evidence="13" id="KW-0902">Two-component regulatory system</keyword>
<evidence type="ECO:0000256" key="1">
    <source>
        <dbReference type="ARBA" id="ARBA00000085"/>
    </source>
</evidence>
<dbReference type="InterPro" id="IPR019247">
    <property type="entry name" value="Histidine_kinase_BarA_N"/>
</dbReference>
<name>A0A1B7ILL5_9ENTR</name>
<dbReference type="CDD" id="cd06225">
    <property type="entry name" value="HAMP"/>
    <property type="match status" value="1"/>
</dbReference>
<dbReference type="InterPro" id="IPR036097">
    <property type="entry name" value="HisK_dim/P_sf"/>
</dbReference>
<dbReference type="InterPro" id="IPR003660">
    <property type="entry name" value="HAMP_dom"/>
</dbReference>
<dbReference type="EMBL" id="LXER01000023">
    <property type="protein sequence ID" value="OAT30471.1"/>
    <property type="molecule type" value="Genomic_DNA"/>
</dbReference>
<feature type="domain" description="Histidine kinase" evidence="19">
    <location>
        <begin position="299"/>
        <end position="520"/>
    </location>
</feature>
<dbReference type="GO" id="GO:0005524">
    <property type="term" value="F:ATP binding"/>
    <property type="evidence" value="ECO:0007669"/>
    <property type="project" value="UniProtKB-KW"/>
</dbReference>
<evidence type="ECO:0000256" key="10">
    <source>
        <dbReference type="ARBA" id="ARBA00022777"/>
    </source>
</evidence>
<evidence type="ECO:0000256" key="16">
    <source>
        <dbReference type="PROSITE-ProRule" id="PRU00169"/>
    </source>
</evidence>
<dbReference type="Pfam" id="PF09984">
    <property type="entry name" value="sCache_4"/>
    <property type="match status" value="1"/>
</dbReference>
<keyword evidence="17" id="KW-0175">Coiled coil</keyword>
<proteinExistence type="predicted"/>
<keyword evidence="10 23" id="KW-0418">Kinase</keyword>
<dbReference type="PROSITE" id="PS50109">
    <property type="entry name" value="HIS_KIN"/>
    <property type="match status" value="1"/>
</dbReference>
<dbReference type="PRINTS" id="PR00344">
    <property type="entry name" value="BCTRLSENSOR"/>
</dbReference>
<evidence type="ECO:0000256" key="13">
    <source>
        <dbReference type="ARBA" id="ARBA00023012"/>
    </source>
</evidence>
<keyword evidence="7 23" id="KW-0808">Transferase</keyword>
<dbReference type="SMART" id="SM00388">
    <property type="entry name" value="HisKA"/>
    <property type="match status" value="1"/>
</dbReference>
<evidence type="ECO:0000256" key="6">
    <source>
        <dbReference type="ARBA" id="ARBA00022553"/>
    </source>
</evidence>
<feature type="transmembrane region" description="Helical" evidence="18">
    <location>
        <begin position="12"/>
        <end position="31"/>
    </location>
</feature>
<dbReference type="SMART" id="SM00073">
    <property type="entry name" value="HPT"/>
    <property type="match status" value="1"/>
</dbReference>
<feature type="coiled-coil region" evidence="17">
    <location>
        <begin position="251"/>
        <end position="289"/>
    </location>
</feature>
<dbReference type="PROSITE" id="PS50110">
    <property type="entry name" value="RESPONSE_REGULATORY"/>
    <property type="match status" value="1"/>
</dbReference>
<dbReference type="PANTHER" id="PTHR45339:SF1">
    <property type="entry name" value="HYBRID SIGNAL TRANSDUCTION HISTIDINE KINASE J"/>
    <property type="match status" value="1"/>
</dbReference>
<keyword evidence="14 18" id="KW-0472">Membrane</keyword>
<comment type="catalytic activity">
    <reaction evidence="1">
        <text>ATP + protein L-histidine = ADP + protein N-phospho-L-histidine.</text>
        <dbReference type="EC" id="2.7.13.3"/>
    </reaction>
</comment>
<evidence type="ECO:0000259" key="21">
    <source>
        <dbReference type="PROSITE" id="PS50885"/>
    </source>
</evidence>
<evidence type="ECO:0000256" key="12">
    <source>
        <dbReference type="ARBA" id="ARBA00022989"/>
    </source>
</evidence>
<evidence type="ECO:0000259" key="22">
    <source>
        <dbReference type="PROSITE" id="PS50894"/>
    </source>
</evidence>
<dbReference type="Pfam" id="PF02518">
    <property type="entry name" value="HATPase_c"/>
    <property type="match status" value="1"/>
</dbReference>
<organism evidence="23 24">
    <name type="scientific">Buttiauxella brennerae ATCC 51605</name>
    <dbReference type="NCBI Taxonomy" id="1354251"/>
    <lineage>
        <taxon>Bacteria</taxon>
        <taxon>Pseudomonadati</taxon>
        <taxon>Pseudomonadota</taxon>
        <taxon>Gammaproteobacteria</taxon>
        <taxon>Enterobacterales</taxon>
        <taxon>Enterobacteriaceae</taxon>
        <taxon>Buttiauxella</taxon>
    </lineage>
</organism>
<protein>
    <recommendedName>
        <fullName evidence="3">histidine kinase</fullName>
        <ecNumber evidence="3">2.7.13.3</ecNumber>
    </recommendedName>
</protein>
<evidence type="ECO:0000256" key="11">
    <source>
        <dbReference type="ARBA" id="ARBA00022840"/>
    </source>
</evidence>
<feature type="modified residue" description="4-aspartylphosphate" evidence="16">
    <location>
        <position position="718"/>
    </location>
</feature>
<evidence type="ECO:0000256" key="4">
    <source>
        <dbReference type="ARBA" id="ARBA00022475"/>
    </source>
</evidence>
<evidence type="ECO:0000256" key="17">
    <source>
        <dbReference type="SAM" id="Coils"/>
    </source>
</evidence>
<reference evidence="23 24" key="1">
    <citation type="submission" date="2016-04" db="EMBL/GenBank/DDBJ databases">
        <title>ATOL: Assembling a taxonomically balanced genome-scale reconstruction of the evolutionary history of the Enterobacteriaceae.</title>
        <authorList>
            <person name="Plunkett G.III."/>
            <person name="Neeno-Eckwall E.C."/>
            <person name="Glasner J.D."/>
            <person name="Perna N.T."/>
        </authorList>
    </citation>
    <scope>NUCLEOTIDE SEQUENCE [LARGE SCALE GENOMIC DNA]</scope>
    <source>
        <strain evidence="23 24">ATCC 51605</strain>
    </source>
</reference>
<keyword evidence="6 16" id="KW-0597">Phosphoprotein</keyword>
<dbReference type="GO" id="GO:0005886">
    <property type="term" value="C:plasma membrane"/>
    <property type="evidence" value="ECO:0007669"/>
    <property type="project" value="UniProtKB-SubCell"/>
</dbReference>
<dbReference type="PANTHER" id="PTHR45339">
    <property type="entry name" value="HYBRID SIGNAL TRANSDUCTION HISTIDINE KINASE J"/>
    <property type="match status" value="1"/>
</dbReference>
<feature type="transmembrane region" description="Helical" evidence="18">
    <location>
        <begin position="177"/>
        <end position="199"/>
    </location>
</feature>
<keyword evidence="24" id="KW-1185">Reference proteome</keyword>
<dbReference type="PROSITE" id="PS50885">
    <property type="entry name" value="HAMP"/>
    <property type="match status" value="1"/>
</dbReference>
<evidence type="ECO:0000256" key="7">
    <source>
        <dbReference type="ARBA" id="ARBA00022679"/>
    </source>
</evidence>
<evidence type="ECO:0000313" key="23">
    <source>
        <dbReference type="EMBL" id="OAT30471.1"/>
    </source>
</evidence>
<evidence type="ECO:0000256" key="2">
    <source>
        <dbReference type="ARBA" id="ARBA00004429"/>
    </source>
</evidence>
<evidence type="ECO:0000256" key="8">
    <source>
        <dbReference type="ARBA" id="ARBA00022692"/>
    </source>
</evidence>
<feature type="domain" description="HAMP" evidence="21">
    <location>
        <begin position="200"/>
        <end position="252"/>
    </location>
</feature>
<dbReference type="Pfam" id="PF00072">
    <property type="entry name" value="Response_reg"/>
    <property type="match status" value="1"/>
</dbReference>
<dbReference type="CDD" id="cd00088">
    <property type="entry name" value="HPT"/>
    <property type="match status" value="1"/>
</dbReference>
<dbReference type="InterPro" id="IPR001789">
    <property type="entry name" value="Sig_transdc_resp-reg_receiver"/>
</dbReference>
<evidence type="ECO:0000256" key="3">
    <source>
        <dbReference type="ARBA" id="ARBA00012438"/>
    </source>
</evidence>
<evidence type="ECO:0000256" key="15">
    <source>
        <dbReference type="PROSITE-ProRule" id="PRU00110"/>
    </source>
</evidence>
<dbReference type="InterPro" id="IPR003661">
    <property type="entry name" value="HisK_dim/P_dom"/>
</dbReference>
<comment type="subcellular location">
    <subcellularLocation>
        <location evidence="2">Cell inner membrane</location>
        <topology evidence="2">Multi-pass membrane protein</topology>
    </subcellularLocation>
</comment>
<dbReference type="SMART" id="SM00387">
    <property type="entry name" value="HATPase_c"/>
    <property type="match status" value="1"/>
</dbReference>
<dbReference type="InterPro" id="IPR011006">
    <property type="entry name" value="CheY-like_superfamily"/>
</dbReference>
<evidence type="ECO:0000259" key="19">
    <source>
        <dbReference type="PROSITE" id="PS50109"/>
    </source>
</evidence>
<dbReference type="PROSITE" id="PS50894">
    <property type="entry name" value="HPT"/>
    <property type="match status" value="1"/>
</dbReference>
<dbReference type="InterPro" id="IPR036890">
    <property type="entry name" value="HATPase_C_sf"/>
</dbReference>
<dbReference type="Gene3D" id="3.30.565.10">
    <property type="entry name" value="Histidine kinase-like ATPase, C-terminal domain"/>
    <property type="match status" value="1"/>
</dbReference>
<evidence type="ECO:0000259" key="20">
    <source>
        <dbReference type="PROSITE" id="PS50110"/>
    </source>
</evidence>
<dbReference type="NCBIfam" id="NF008318">
    <property type="entry name" value="PRK11107.1"/>
    <property type="match status" value="1"/>
</dbReference>
<dbReference type="PATRIC" id="fig|1354251.4.peg.2997"/>
<dbReference type="InterPro" id="IPR036641">
    <property type="entry name" value="HPT_dom_sf"/>
</dbReference>
<dbReference type="InterPro" id="IPR008207">
    <property type="entry name" value="Sig_transdc_His_kin_Hpt_dom"/>
</dbReference>
<keyword evidence="12 18" id="KW-1133">Transmembrane helix</keyword>
<dbReference type="Gene3D" id="6.10.340.10">
    <property type="match status" value="1"/>
</dbReference>
<dbReference type="Pfam" id="PF00512">
    <property type="entry name" value="HisKA"/>
    <property type="match status" value="1"/>
</dbReference>
<dbReference type="FunFam" id="3.30.565.10:FF:000020">
    <property type="entry name" value="Histidine kinase"/>
    <property type="match status" value="1"/>
</dbReference>
<evidence type="ECO:0000256" key="14">
    <source>
        <dbReference type="ARBA" id="ARBA00023136"/>
    </source>
</evidence>
<keyword evidence="11" id="KW-0067">ATP-binding</keyword>
<dbReference type="SUPFAM" id="SSF158472">
    <property type="entry name" value="HAMP domain-like"/>
    <property type="match status" value="1"/>
</dbReference>
<feature type="modified residue" description="Phosphohistidine" evidence="15">
    <location>
        <position position="862"/>
    </location>
</feature>
<keyword evidence="9" id="KW-0547">Nucleotide-binding</keyword>
<dbReference type="SUPFAM" id="SSF47384">
    <property type="entry name" value="Homodimeric domain of signal transducing histidine kinase"/>
    <property type="match status" value="1"/>
</dbReference>
<sequence>MTNYSLRARMMILILAPTLMIGLLLSIFFVVHRYNDLQRQLEDSGANIIEPLAVASEYGMSFHSRESISQLVSVLHRRHSDIVRAISVFDQNNKLFVTSNYQLNASALKLPNNAKPPHSLSITRLGDSIILRTPIISESYSPDESEVTDAKPAGNTLGYVAIELDLKSVRLQQYREIFISTLMMLFCVGIAMLFAYRLMRDVTGPIRNMVNTVDRIRRGQLDSRVEGFMLGELDMLKNGINSMAMSLTAYHEEMQHNIDQATSDLRETLEQMEIQNVELDLAKKRAQEAARIKSEFLANMSHELRTPLNGVIGFTRLTLKTDLNATQRDHLHTIERSANNLLTIINDVLDFSKLEAGKLILESIPFPLRNALDEVVTLLAHSAHDKGLELTLNIKNDVPDNVIGDPLRLQQVVTNLVGNAIKFTESGNIDLVVEKRSQGNNKVQVEMRIHDTGIGIPEQEQSRLFQAFRQADASISRRHGGTGLGLVITQKLVSEMGGDISFHSQPNQGSTFWFYINLDLNSNAVLDGYSTENLAGKRIAYVEQNATAAQSTLNILANTPLEVVYSPTFMTLAEGHYDIMLLGIPVTFHDTLTLSNPKFAKASTMTDCLIFALPSHAQIDAESLKKQGVTACLLKPVTSTRLLPLLAEHTFDASATPVSSIENRKLPLTVMAVDDNPANLKLIGALLEDHVQNVELCDSGLQAIERAKQMQIDIILMDIQMPEMDGIRACELIRQMPHHQQTPVIAVTAHAMAGQKEKLLSAGMNDYLAKPIEEKKLYSLLMRYQPGAITAPALPASVETTVQASNPNLTIDWALALQQAANKPDLARDMLQMLLAFLPEVRNTVEQQLVGENPEKLVEIIHKLHGSCSYSGVPRLKNLCRQLEHELRSGVKPEDLEPELFELLDEMNNVAKEAQRMLN</sequence>
<dbReference type="Gene3D" id="1.20.120.160">
    <property type="entry name" value="HPT domain"/>
    <property type="match status" value="1"/>
</dbReference>
<dbReference type="SMART" id="SM00448">
    <property type="entry name" value="REC"/>
    <property type="match status" value="1"/>
</dbReference>
<dbReference type="SUPFAM" id="SSF52172">
    <property type="entry name" value="CheY-like"/>
    <property type="match status" value="2"/>
</dbReference>
<evidence type="ECO:0000256" key="9">
    <source>
        <dbReference type="ARBA" id="ARBA00022741"/>
    </source>
</evidence>
<dbReference type="GO" id="GO:0000155">
    <property type="term" value="F:phosphorelay sensor kinase activity"/>
    <property type="evidence" value="ECO:0007669"/>
    <property type="project" value="InterPro"/>
</dbReference>
<keyword evidence="4" id="KW-1003">Cell membrane</keyword>
<dbReference type="Gene3D" id="3.40.50.2300">
    <property type="match status" value="1"/>
</dbReference>
<evidence type="ECO:0000256" key="5">
    <source>
        <dbReference type="ARBA" id="ARBA00022519"/>
    </source>
</evidence>
<dbReference type="InterPro" id="IPR005467">
    <property type="entry name" value="His_kinase_dom"/>
</dbReference>
<dbReference type="FunFam" id="1.10.287.130:FF:000003">
    <property type="entry name" value="Histidine kinase"/>
    <property type="match status" value="1"/>
</dbReference>
<dbReference type="InterPro" id="IPR003594">
    <property type="entry name" value="HATPase_dom"/>
</dbReference>
<dbReference type="Proteomes" id="UP000078410">
    <property type="component" value="Unassembled WGS sequence"/>
</dbReference>
<comment type="caution">
    <text evidence="23">The sequence shown here is derived from an EMBL/GenBank/DDBJ whole genome shotgun (WGS) entry which is preliminary data.</text>
</comment>
<dbReference type="Gene3D" id="1.10.287.130">
    <property type="match status" value="1"/>
</dbReference>
<dbReference type="CDD" id="cd00082">
    <property type="entry name" value="HisKA"/>
    <property type="match status" value="1"/>
</dbReference>
<keyword evidence="5" id="KW-0997">Cell inner membrane</keyword>
<dbReference type="SUPFAM" id="SSF47226">
    <property type="entry name" value="Histidine-containing phosphotransfer domain, HPT domain"/>
    <property type="match status" value="1"/>
</dbReference>
<evidence type="ECO:0000256" key="18">
    <source>
        <dbReference type="SAM" id="Phobius"/>
    </source>
</evidence>
<dbReference type="SMART" id="SM00304">
    <property type="entry name" value="HAMP"/>
    <property type="match status" value="1"/>
</dbReference>
<accession>A0A1B7ILL5</accession>
<dbReference type="CDD" id="cd17546">
    <property type="entry name" value="REC_hyHK_CKI1_RcsC-like"/>
    <property type="match status" value="1"/>
</dbReference>
<dbReference type="OrthoDB" id="9770795at2"/>
<dbReference type="Pfam" id="PF00672">
    <property type="entry name" value="HAMP"/>
    <property type="match status" value="1"/>
</dbReference>
<dbReference type="SUPFAM" id="SSF55874">
    <property type="entry name" value="ATPase domain of HSP90 chaperone/DNA topoisomerase II/histidine kinase"/>
    <property type="match status" value="1"/>
</dbReference>
<feature type="domain" description="Response regulatory" evidence="20">
    <location>
        <begin position="669"/>
        <end position="785"/>
    </location>
</feature>
<dbReference type="CDD" id="cd16922">
    <property type="entry name" value="HATPase_EvgS-ArcB-TorS-like"/>
    <property type="match status" value="1"/>
</dbReference>
<dbReference type="Pfam" id="PF01627">
    <property type="entry name" value="Hpt"/>
    <property type="match status" value="1"/>
</dbReference>
<dbReference type="AlphaFoldDB" id="A0A1B7ILL5"/>
<dbReference type="RefSeq" id="WP_064560567.1">
    <property type="nucleotide sequence ID" value="NZ_LXER01000023.1"/>
</dbReference>
<evidence type="ECO:0000313" key="24">
    <source>
        <dbReference type="Proteomes" id="UP000078410"/>
    </source>
</evidence>
<dbReference type="InterPro" id="IPR004358">
    <property type="entry name" value="Sig_transdc_His_kin-like_C"/>
</dbReference>
<feature type="domain" description="HPt" evidence="22">
    <location>
        <begin position="823"/>
        <end position="919"/>
    </location>
</feature>